<dbReference type="Proteomes" id="UP000270048">
    <property type="component" value="Segment"/>
</dbReference>
<feature type="compositionally biased region" description="Basic and acidic residues" evidence="1">
    <location>
        <begin position="408"/>
        <end position="425"/>
    </location>
</feature>
<name>A0A3G8F2B5_9CAUD</name>
<accession>A0A3G8F2B5</accession>
<feature type="compositionally biased region" description="Low complexity" evidence="1">
    <location>
        <begin position="351"/>
        <end position="360"/>
    </location>
</feature>
<dbReference type="InterPro" id="IPR008016">
    <property type="entry name" value="Gp10"/>
</dbReference>
<dbReference type="Pfam" id="PF05352">
    <property type="entry name" value="Phage_connector"/>
    <property type="match status" value="1"/>
</dbReference>
<feature type="region of interest" description="Disordered" evidence="1">
    <location>
        <begin position="287"/>
        <end position="425"/>
    </location>
</feature>
<protein>
    <submittedName>
        <fullName evidence="2">Upper collar connector</fullName>
    </submittedName>
</protein>
<evidence type="ECO:0000313" key="2">
    <source>
        <dbReference type="EMBL" id="AZF88299.1"/>
    </source>
</evidence>
<feature type="compositionally biased region" description="Basic and acidic residues" evidence="1">
    <location>
        <begin position="361"/>
        <end position="377"/>
    </location>
</feature>
<evidence type="ECO:0000313" key="3">
    <source>
        <dbReference type="Proteomes" id="UP000270048"/>
    </source>
</evidence>
<organism evidence="2 3">
    <name type="scientific">Salmonella phage Astrid</name>
    <dbReference type="NCBI Taxonomy" id="2483851"/>
    <lineage>
        <taxon>Viruses</taxon>
        <taxon>Duplodnaviria</taxon>
        <taxon>Heunggongvirae</taxon>
        <taxon>Uroviricota</taxon>
        <taxon>Caudoviricetes</taxon>
        <taxon>Astrithrvirus</taxon>
        <taxon>Astrithrvirus astrithr</taxon>
    </lineage>
</organism>
<dbReference type="Gene3D" id="2.40.500.10">
    <property type="entry name" value="Upper collar protein gp10 (connector protein)"/>
    <property type="match status" value="1"/>
</dbReference>
<dbReference type="EMBL" id="MK080312">
    <property type="protein sequence ID" value="AZF88299.1"/>
    <property type="molecule type" value="Genomic_DNA"/>
</dbReference>
<feature type="compositionally biased region" description="Low complexity" evidence="1">
    <location>
        <begin position="378"/>
        <end position="387"/>
    </location>
</feature>
<feature type="compositionally biased region" description="Polar residues" evidence="1">
    <location>
        <begin position="292"/>
        <end position="329"/>
    </location>
</feature>
<dbReference type="SUPFAM" id="SSF56826">
    <property type="entry name" value="Upper collar protein gp10 (connector protein)"/>
    <property type="match status" value="1"/>
</dbReference>
<reference evidence="3" key="1">
    <citation type="submission" date="2018-10" db="EMBL/GenBank/DDBJ databases">
        <authorList>
            <person name="Olsen N.S."/>
            <person name="Kot W."/>
            <person name="Hansen L.H."/>
        </authorList>
    </citation>
    <scope>NUCLEOTIDE SEQUENCE [LARGE SCALE GENOMIC DNA]</scope>
</reference>
<sequence length="425" mass="46948">MPYDYKAKTRNINQLNKYMLAKTLSMFEYQGLPETIPQRELERLLQTNGYAFITKAPDGELYAFSGSLGGTERDPYGQPTQITIANVALNFNKTLDLNKDGVLLRNDDLRIGVMPVFEKCNTLLVENDVNMVMWGFNSRIQKLITAPDDKSKESADLYMKKIIDGDLSIIGDNAMFDGVKMQAPAASSGAGVQQMIEYQQYIKSEMFNEVGLSSNFNMKRERLISSEVDQAEDSLFPLVYNMMENRISGIAAMNETFGLNITVDFGSVWALKNKKLVDGVTGNNHEIADSNADVTDNGAAQEQAGNGKPNSGGEQETSVTDAQQENGNDNGEPAQSPDPVTDTEQAKNNDPDNNQDNQQDVNKEGLNDEQEQRKSDNQDNSDNSGNDSESEKEIADLQAVIDNPESSDADKQAAQELLNEIKSKE</sequence>
<dbReference type="InterPro" id="IPR036199">
    <property type="entry name" value="Gp10_sf"/>
</dbReference>
<proteinExistence type="predicted"/>
<evidence type="ECO:0000256" key="1">
    <source>
        <dbReference type="SAM" id="MobiDB-lite"/>
    </source>
</evidence>